<dbReference type="AlphaFoldDB" id="A0A4Y2I2G5"/>
<dbReference type="Proteomes" id="UP000499080">
    <property type="component" value="Unassembled WGS sequence"/>
</dbReference>
<sequence length="93" mass="10323">MATLCICKFESLCLCQPDSKSHANELRVWLCSSVAFKEAIPPFSLKVQCESLCRCLTVALEATKCRTGEGTPPPGLSHSWIWSRLTFFLASLK</sequence>
<accession>A0A4Y2I2G5</accession>
<proteinExistence type="predicted"/>
<reference evidence="1 2" key="1">
    <citation type="journal article" date="2019" name="Sci. Rep.">
        <title>Orb-weaving spider Araneus ventricosus genome elucidates the spidroin gene catalogue.</title>
        <authorList>
            <person name="Kono N."/>
            <person name="Nakamura H."/>
            <person name="Ohtoshi R."/>
            <person name="Moran D.A.P."/>
            <person name="Shinohara A."/>
            <person name="Yoshida Y."/>
            <person name="Fujiwara M."/>
            <person name="Mori M."/>
            <person name="Tomita M."/>
            <person name="Arakawa K."/>
        </authorList>
    </citation>
    <scope>NUCLEOTIDE SEQUENCE [LARGE SCALE GENOMIC DNA]</scope>
</reference>
<keyword evidence="2" id="KW-1185">Reference proteome</keyword>
<evidence type="ECO:0000313" key="2">
    <source>
        <dbReference type="Proteomes" id="UP000499080"/>
    </source>
</evidence>
<comment type="caution">
    <text evidence="1">The sequence shown here is derived from an EMBL/GenBank/DDBJ whole genome shotgun (WGS) entry which is preliminary data.</text>
</comment>
<organism evidence="1 2">
    <name type="scientific">Araneus ventricosus</name>
    <name type="common">Orbweaver spider</name>
    <name type="synonym">Epeira ventricosa</name>
    <dbReference type="NCBI Taxonomy" id="182803"/>
    <lineage>
        <taxon>Eukaryota</taxon>
        <taxon>Metazoa</taxon>
        <taxon>Ecdysozoa</taxon>
        <taxon>Arthropoda</taxon>
        <taxon>Chelicerata</taxon>
        <taxon>Arachnida</taxon>
        <taxon>Araneae</taxon>
        <taxon>Araneomorphae</taxon>
        <taxon>Entelegynae</taxon>
        <taxon>Araneoidea</taxon>
        <taxon>Araneidae</taxon>
        <taxon>Araneus</taxon>
    </lineage>
</organism>
<gene>
    <name evidence="1" type="ORF">AVEN_163086_1</name>
</gene>
<dbReference type="EMBL" id="BGPR01002345">
    <property type="protein sequence ID" value="GBM71931.1"/>
    <property type="molecule type" value="Genomic_DNA"/>
</dbReference>
<protein>
    <submittedName>
        <fullName evidence="1">Uncharacterized protein</fullName>
    </submittedName>
</protein>
<evidence type="ECO:0000313" key="1">
    <source>
        <dbReference type="EMBL" id="GBM71931.1"/>
    </source>
</evidence>
<name>A0A4Y2I2G5_ARAVE</name>